<dbReference type="PANTHER" id="PTHR45752">
    <property type="entry name" value="LEUCINE-RICH REPEAT-CONTAINING"/>
    <property type="match status" value="1"/>
</dbReference>
<sequence>MNQRGLLPLAFNNNTGNDRVNLSTVPRERSVIDENARSFFHTRGSTQDNALKRKRMEGNSSAFSSDNSFHSQKYQKPAKRKQDTTGFSMSSSDTFTRDFDENEDDLLAQQPPPSSPPRYVDDFSDDFMDETFVVEDPMAVDDAFLSQQTVVPTSEHDGVTQYPFKAISSDDNSVSMDWDRFGGVKIKHRHFQSSEPDIFSQSIHTKKNPLEVARELIDNTLFAGSKQLNFNFDSLGLTEIPDNIADVGAVVEGTEVQLHFPKNRLRTVNSKLFKAGKHLKVLSLRSNLLYEIPGNISKLTGLTYLSLIHNKLSFLPHNILHLNNLDTFTVRPNYKLLPVPEYAIAITHVLPDSVLPHKRRQYVTQLHWNTFSRASSSLSALMASTEVEGFRSMVPKLSELALRSMVKYMPMKREFEQWHSGLGRTLENRVVKAYATAFDGATCGECEKLTIEPVAEVMEWWEILEQADIPIKRKFCSGACAVNFQTRVINPNLAT</sequence>
<accession>A0A1E3QNW5</accession>
<evidence type="ECO:0000313" key="3">
    <source>
        <dbReference type="Proteomes" id="UP000094336"/>
    </source>
</evidence>
<feature type="compositionally biased region" description="Low complexity" evidence="1">
    <location>
        <begin position="59"/>
        <end position="71"/>
    </location>
</feature>
<dbReference type="PANTHER" id="PTHR45752:SF196">
    <property type="entry name" value="GH17740P"/>
    <property type="match status" value="1"/>
</dbReference>
<dbReference type="AlphaFoldDB" id="A0A1E3QNW5"/>
<dbReference type="Pfam" id="PF13855">
    <property type="entry name" value="LRR_8"/>
    <property type="match status" value="1"/>
</dbReference>
<feature type="region of interest" description="Disordered" evidence="1">
    <location>
        <begin position="56"/>
        <end position="95"/>
    </location>
</feature>
<evidence type="ECO:0000313" key="2">
    <source>
        <dbReference type="EMBL" id="ODQ79399.1"/>
    </source>
</evidence>
<reference evidence="3" key="1">
    <citation type="submission" date="2016-05" db="EMBL/GenBank/DDBJ databases">
        <title>Comparative genomics of biotechnologically important yeasts.</title>
        <authorList>
            <consortium name="DOE Joint Genome Institute"/>
            <person name="Riley R."/>
            <person name="Haridas S."/>
            <person name="Wolfe K.H."/>
            <person name="Lopes M.R."/>
            <person name="Hittinger C.T."/>
            <person name="Goker M."/>
            <person name="Salamov A."/>
            <person name="Wisecaver J."/>
            <person name="Long T.M."/>
            <person name="Aerts A.L."/>
            <person name="Barry K."/>
            <person name="Choi C."/>
            <person name="Clum A."/>
            <person name="Coughlan A.Y."/>
            <person name="Deshpande S."/>
            <person name="Douglass A.P."/>
            <person name="Hanson S.J."/>
            <person name="Klenk H.-P."/>
            <person name="Labutti K."/>
            <person name="Lapidus A."/>
            <person name="Lindquist E."/>
            <person name="Lipzen A."/>
            <person name="Meier-Kolthoff J.P."/>
            <person name="Ohm R.A."/>
            <person name="Otillar R.P."/>
            <person name="Pangilinan J."/>
            <person name="Peng Y."/>
            <person name="Rokas A."/>
            <person name="Rosa C.A."/>
            <person name="Scheuner C."/>
            <person name="Sibirny A.A."/>
            <person name="Slot J.C."/>
            <person name="Stielow J.B."/>
            <person name="Sun H."/>
            <person name="Kurtzman C.P."/>
            <person name="Blackwell M."/>
            <person name="Grigoriev I.V."/>
            <person name="Jeffries T.W."/>
        </authorList>
    </citation>
    <scope>NUCLEOTIDE SEQUENCE [LARGE SCALE GENOMIC DNA]</scope>
    <source>
        <strain evidence="3">NRRL Y-12698</strain>
    </source>
</reference>
<dbReference type="InterPro" id="IPR032675">
    <property type="entry name" value="LRR_dom_sf"/>
</dbReference>
<dbReference type="Gene3D" id="3.80.10.10">
    <property type="entry name" value="Ribonuclease Inhibitor"/>
    <property type="match status" value="1"/>
</dbReference>
<feature type="compositionally biased region" description="Polar residues" evidence="1">
    <location>
        <begin position="84"/>
        <end position="94"/>
    </location>
</feature>
<keyword evidence="3" id="KW-1185">Reference proteome</keyword>
<dbReference type="STRING" id="984486.A0A1E3QNW5"/>
<feature type="compositionally biased region" description="Polar residues" evidence="1">
    <location>
        <begin position="11"/>
        <end position="21"/>
    </location>
</feature>
<dbReference type="InterPro" id="IPR050715">
    <property type="entry name" value="LRR-SigEffector_domain"/>
</dbReference>
<dbReference type="GeneID" id="30146871"/>
<dbReference type="OrthoDB" id="1517790at2759"/>
<organism evidence="2 3">
    <name type="scientific">Babjeviella inositovora NRRL Y-12698</name>
    <dbReference type="NCBI Taxonomy" id="984486"/>
    <lineage>
        <taxon>Eukaryota</taxon>
        <taxon>Fungi</taxon>
        <taxon>Dikarya</taxon>
        <taxon>Ascomycota</taxon>
        <taxon>Saccharomycotina</taxon>
        <taxon>Pichiomycetes</taxon>
        <taxon>Serinales incertae sedis</taxon>
        <taxon>Babjeviella</taxon>
    </lineage>
</organism>
<dbReference type="EMBL" id="KV454432">
    <property type="protein sequence ID" value="ODQ79399.1"/>
    <property type="molecule type" value="Genomic_DNA"/>
</dbReference>
<dbReference type="InterPro" id="IPR001611">
    <property type="entry name" value="Leu-rich_rpt"/>
</dbReference>
<evidence type="ECO:0000256" key="1">
    <source>
        <dbReference type="SAM" id="MobiDB-lite"/>
    </source>
</evidence>
<protein>
    <submittedName>
        <fullName evidence="2">Uncharacterized protein</fullName>
    </submittedName>
</protein>
<name>A0A1E3QNW5_9ASCO</name>
<gene>
    <name evidence="2" type="ORF">BABINDRAFT_161803</name>
</gene>
<dbReference type="Proteomes" id="UP000094336">
    <property type="component" value="Unassembled WGS sequence"/>
</dbReference>
<dbReference type="SUPFAM" id="SSF52058">
    <property type="entry name" value="L domain-like"/>
    <property type="match status" value="1"/>
</dbReference>
<feature type="region of interest" description="Disordered" evidence="1">
    <location>
        <begin position="1"/>
        <end position="21"/>
    </location>
</feature>
<dbReference type="RefSeq" id="XP_018984727.1">
    <property type="nucleotide sequence ID" value="XM_019129018.1"/>
</dbReference>
<proteinExistence type="predicted"/>